<sequence>QFLSLYPNFRGGWKACLRAGVDHLNRSHSVSIGCSPIFKAFGRKPMFPADHKYGIKEDMIVEKPLTADEQKLYKEKMKNQFDKRHAQNKPQIVEGGRALVQCGVKGKDPIVKGPFVIKKVMWWNNFPKTIIYIDDSGREKFAAIKNVTPFHCRSNAHSQVGGCNRVNNYYEP</sequence>
<proteinExistence type="predicted"/>
<reference evidence="1" key="2">
    <citation type="submission" date="2014-07" db="EMBL/GenBank/DDBJ databases">
        <authorList>
            <person name="Hull J."/>
        </authorList>
    </citation>
    <scope>NUCLEOTIDE SEQUENCE</scope>
</reference>
<dbReference type="AlphaFoldDB" id="A0A0A9XSS9"/>
<organism evidence="1">
    <name type="scientific">Lygus hesperus</name>
    <name type="common">Western plant bug</name>
    <dbReference type="NCBI Taxonomy" id="30085"/>
    <lineage>
        <taxon>Eukaryota</taxon>
        <taxon>Metazoa</taxon>
        <taxon>Ecdysozoa</taxon>
        <taxon>Arthropoda</taxon>
        <taxon>Hexapoda</taxon>
        <taxon>Insecta</taxon>
        <taxon>Pterygota</taxon>
        <taxon>Neoptera</taxon>
        <taxon>Paraneoptera</taxon>
        <taxon>Hemiptera</taxon>
        <taxon>Heteroptera</taxon>
        <taxon>Panheteroptera</taxon>
        <taxon>Cimicomorpha</taxon>
        <taxon>Miridae</taxon>
        <taxon>Mirini</taxon>
        <taxon>Lygus</taxon>
    </lineage>
</organism>
<reference evidence="1" key="1">
    <citation type="journal article" date="2014" name="PLoS ONE">
        <title>Transcriptome-Based Identification of ABC Transporters in the Western Tarnished Plant Bug Lygus hesperus.</title>
        <authorList>
            <person name="Hull J.J."/>
            <person name="Chaney K."/>
            <person name="Geib S.M."/>
            <person name="Fabrick J.A."/>
            <person name="Brent C.S."/>
            <person name="Walsh D."/>
            <person name="Lavine L.C."/>
        </authorList>
    </citation>
    <scope>NUCLEOTIDE SEQUENCE</scope>
</reference>
<gene>
    <name evidence="1" type="primary">secA_29</name>
    <name evidence="1" type="ORF">CM83_102885</name>
</gene>
<protein>
    <submittedName>
        <fullName evidence="1">Protein translocase subunit SecA</fullName>
    </submittedName>
</protein>
<name>A0A0A9XSS9_LYGHE</name>
<accession>A0A0A9XSS9</accession>
<dbReference type="EMBL" id="GBHO01020908">
    <property type="protein sequence ID" value="JAG22696.1"/>
    <property type="molecule type" value="Transcribed_RNA"/>
</dbReference>
<feature type="non-terminal residue" evidence="1">
    <location>
        <position position="1"/>
    </location>
</feature>
<evidence type="ECO:0000313" key="1">
    <source>
        <dbReference type="EMBL" id="JAG22696.1"/>
    </source>
</evidence>